<evidence type="ECO:0000313" key="1">
    <source>
        <dbReference type="EMBL" id="TXL80492.1"/>
    </source>
</evidence>
<dbReference type="Proteomes" id="UP000321638">
    <property type="component" value="Unassembled WGS sequence"/>
</dbReference>
<gene>
    <name evidence="1" type="ORF">FHP25_05555</name>
</gene>
<keyword evidence="2" id="KW-1185">Reference proteome</keyword>
<dbReference type="OrthoDB" id="8686772at2"/>
<comment type="caution">
    <text evidence="1">The sequence shown here is derived from an EMBL/GenBank/DDBJ whole genome shotgun (WGS) entry which is preliminary data.</text>
</comment>
<proteinExistence type="predicted"/>
<dbReference type="RefSeq" id="WP_147845908.1">
    <property type="nucleotide sequence ID" value="NZ_VDUZ01000004.1"/>
</dbReference>
<sequence length="215" mass="24329">MAERRPLTANECKFVRHVFGSTVPLHNVEVVKRRYLSGGFTPLGSVNMGTGDYRTDYIGPNMYTPPGTPAFADAHLFLHELGHVWQHFTGMPMLLARLKATTQARRMVRDAGLPKMVSGMRMRPTYMFDATYSYDPSAGPDLTDYTMEQQCDIIADYFALVMWKRAIPFNGWGYAVATQVQLEAILANFLANPGYVMQDRPLWQGRAALRALDRR</sequence>
<name>A0A5C8PTR9_9HYPH</name>
<organism evidence="1 2">
    <name type="scientific">Vineibacter terrae</name>
    <dbReference type="NCBI Taxonomy" id="2586908"/>
    <lineage>
        <taxon>Bacteria</taxon>
        <taxon>Pseudomonadati</taxon>
        <taxon>Pseudomonadota</taxon>
        <taxon>Alphaproteobacteria</taxon>
        <taxon>Hyphomicrobiales</taxon>
        <taxon>Vineibacter</taxon>
    </lineage>
</organism>
<evidence type="ECO:0000313" key="2">
    <source>
        <dbReference type="Proteomes" id="UP000321638"/>
    </source>
</evidence>
<protein>
    <submittedName>
        <fullName evidence="1">Uncharacterized protein</fullName>
    </submittedName>
</protein>
<dbReference type="EMBL" id="VDUZ01000004">
    <property type="protein sequence ID" value="TXL80492.1"/>
    <property type="molecule type" value="Genomic_DNA"/>
</dbReference>
<accession>A0A5C8PTR9</accession>
<dbReference type="AlphaFoldDB" id="A0A5C8PTR9"/>
<reference evidence="1 2" key="1">
    <citation type="submission" date="2019-06" db="EMBL/GenBank/DDBJ databases">
        <title>New taxonomy in bacterial strain CC-CFT640, isolated from vineyard.</title>
        <authorList>
            <person name="Lin S.-Y."/>
            <person name="Tsai C.-F."/>
            <person name="Young C.-C."/>
        </authorList>
    </citation>
    <scope>NUCLEOTIDE SEQUENCE [LARGE SCALE GENOMIC DNA]</scope>
    <source>
        <strain evidence="1 2">CC-CFT640</strain>
    </source>
</reference>